<gene>
    <name evidence="2" type="ORF">GCM10007276_22670</name>
</gene>
<dbReference type="AlphaFoldDB" id="A0A8J2YII7"/>
<feature type="region of interest" description="Disordered" evidence="1">
    <location>
        <begin position="1"/>
        <end position="34"/>
    </location>
</feature>
<proteinExistence type="predicted"/>
<evidence type="ECO:0000313" key="2">
    <source>
        <dbReference type="EMBL" id="GGE44987.1"/>
    </source>
</evidence>
<comment type="caution">
    <text evidence="2">The sequence shown here is derived from an EMBL/GenBank/DDBJ whole genome shotgun (WGS) entry which is preliminary data.</text>
</comment>
<evidence type="ECO:0000256" key="1">
    <source>
        <dbReference type="SAM" id="MobiDB-lite"/>
    </source>
</evidence>
<accession>A0A8J2YII7</accession>
<name>A0A8J2YII7_9RHOB</name>
<reference evidence="2" key="2">
    <citation type="submission" date="2020-09" db="EMBL/GenBank/DDBJ databases">
        <authorList>
            <person name="Sun Q."/>
            <person name="Sedlacek I."/>
        </authorList>
    </citation>
    <scope>NUCLEOTIDE SEQUENCE</scope>
    <source>
        <strain evidence="2">CCM 7684</strain>
    </source>
</reference>
<sequence length="50" mass="5280">MIPSPTQHHPAASNAARIGRDKGGRSGGGSSVMGINYTLAQRWSRAMREG</sequence>
<reference evidence="2" key="1">
    <citation type="journal article" date="2014" name="Int. J. Syst. Evol. Microbiol.">
        <title>Complete genome sequence of Corynebacterium casei LMG S-19264T (=DSM 44701T), isolated from a smear-ripened cheese.</title>
        <authorList>
            <consortium name="US DOE Joint Genome Institute (JGI-PGF)"/>
            <person name="Walter F."/>
            <person name="Albersmeier A."/>
            <person name="Kalinowski J."/>
            <person name="Ruckert C."/>
        </authorList>
    </citation>
    <scope>NUCLEOTIDE SEQUENCE</scope>
    <source>
        <strain evidence="2">CCM 7684</strain>
    </source>
</reference>
<protein>
    <submittedName>
        <fullName evidence="2">Uncharacterized protein</fullName>
    </submittedName>
</protein>
<evidence type="ECO:0000313" key="3">
    <source>
        <dbReference type="Proteomes" id="UP000602745"/>
    </source>
</evidence>
<dbReference type="EMBL" id="BMCP01000002">
    <property type="protein sequence ID" value="GGE44987.1"/>
    <property type="molecule type" value="Genomic_DNA"/>
</dbReference>
<organism evidence="2 3">
    <name type="scientific">Agaricicola taiwanensis</name>
    <dbReference type="NCBI Taxonomy" id="591372"/>
    <lineage>
        <taxon>Bacteria</taxon>
        <taxon>Pseudomonadati</taxon>
        <taxon>Pseudomonadota</taxon>
        <taxon>Alphaproteobacteria</taxon>
        <taxon>Rhodobacterales</taxon>
        <taxon>Paracoccaceae</taxon>
        <taxon>Agaricicola</taxon>
    </lineage>
</organism>
<keyword evidence="3" id="KW-1185">Reference proteome</keyword>
<dbReference type="Proteomes" id="UP000602745">
    <property type="component" value="Unassembled WGS sequence"/>
</dbReference>